<evidence type="ECO:0000256" key="3">
    <source>
        <dbReference type="ARBA" id="ARBA00022679"/>
    </source>
</evidence>
<evidence type="ECO:0000313" key="5">
    <source>
        <dbReference type="EMBL" id="AJI21740.1"/>
    </source>
</evidence>
<dbReference type="SMR" id="A0A0B6A9U3"/>
<dbReference type="InterPro" id="IPR006326">
    <property type="entry name" value="UDPGT_MGT-like"/>
</dbReference>
<dbReference type="GO" id="GO:0008194">
    <property type="term" value="F:UDP-glycosyltransferase activity"/>
    <property type="evidence" value="ECO:0007669"/>
    <property type="project" value="InterPro"/>
</dbReference>
<dbReference type="FunFam" id="3.40.50.2000:FF:000072">
    <property type="entry name" value="Glycosyl transferase"/>
    <property type="match status" value="1"/>
</dbReference>
<dbReference type="KEGG" id="bmeg:BG04_44"/>
<evidence type="ECO:0000313" key="6">
    <source>
        <dbReference type="Proteomes" id="UP000031829"/>
    </source>
</evidence>
<dbReference type="CDD" id="cd03784">
    <property type="entry name" value="GT1_Gtf-like"/>
    <property type="match status" value="1"/>
</dbReference>
<dbReference type="GeneID" id="93643569"/>
<dbReference type="Pfam" id="PF06722">
    <property type="entry name" value="EryCIII-like_C"/>
    <property type="match status" value="1"/>
</dbReference>
<dbReference type="InterPro" id="IPR050271">
    <property type="entry name" value="UDP-glycosyltransferase"/>
</dbReference>
<dbReference type="Proteomes" id="UP000031829">
    <property type="component" value="Chromosome"/>
</dbReference>
<name>A0A0B6A9U3_PRIM2</name>
<proteinExistence type="inferred from homology"/>
<protein>
    <submittedName>
        <fullName evidence="5">Glycosyltransferase, MGT family protein</fullName>
    </submittedName>
</protein>
<keyword evidence="2" id="KW-0328">Glycosyltransferase</keyword>
<comment type="similarity">
    <text evidence="1">Belongs to the UDP-glycosyltransferase family.</text>
</comment>
<dbReference type="InterPro" id="IPR002213">
    <property type="entry name" value="UDP_glucos_trans"/>
</dbReference>
<reference evidence="5 6" key="1">
    <citation type="journal article" date="2015" name="Genome Announc.">
        <title>Complete genome sequences for 35 biothreat assay-relevant bacillus species.</title>
        <authorList>
            <person name="Johnson S.L."/>
            <person name="Daligault H.E."/>
            <person name="Davenport K.W."/>
            <person name="Jaissle J."/>
            <person name="Frey K.G."/>
            <person name="Ladner J.T."/>
            <person name="Broomall S.M."/>
            <person name="Bishop-Lilly K.A."/>
            <person name="Bruce D.C."/>
            <person name="Gibbons H.S."/>
            <person name="Coyne S.R."/>
            <person name="Lo C.C."/>
            <person name="Meincke L."/>
            <person name="Munk A.C."/>
            <person name="Koroleva G.I."/>
            <person name="Rosenzweig C.N."/>
            <person name="Palacios G.F."/>
            <person name="Redden C.L."/>
            <person name="Minogue T.D."/>
            <person name="Chain P.S."/>
        </authorList>
    </citation>
    <scope>NUCLEOTIDE SEQUENCE [LARGE SCALE GENOMIC DNA]</scope>
    <source>
        <strain evidence="6">ATCC 14581 / DSM 32 / JCM 2506 / NBRC 15308 / NCIMB 9376 / NCTC 10342 / NRRL B-14308 / VKM B-512</strain>
    </source>
</reference>
<evidence type="ECO:0000256" key="1">
    <source>
        <dbReference type="ARBA" id="ARBA00009995"/>
    </source>
</evidence>
<dbReference type="SUPFAM" id="SSF53756">
    <property type="entry name" value="UDP-Glycosyltransferase/glycogen phosphorylase"/>
    <property type="match status" value="1"/>
</dbReference>
<sequence length="395" mass="44283">MANILMINFPAEGHVNPTLGMVKAFSDRGDTVHYITAERFKERLENAGAIVHTHRDLLSGVSIKPETPQGINAFLNIHIQTSLDTLKLVHTLSKKFDFDFVFYDKFGAGELVRDYLRIPGIVSSASFLMPKERLAMMPLHPDSGIPFKPDEKAQYGLSLLKNQFGVEPKNLLQFMNNEGELTVVYTSRFFQPLHEHFDDSCLFIGPSFPKRHGSHDFPLEKLKDEKVLYISMGTVLHDVEGFFNLCIDAFSDFEGKVVIAAGDRADFKKIKKAPEHFLISPYVPQLDVLKEADVFITHGGMNSVNESIHFNVPLVVLPHGKDQPLVAQRLVELNAGYRLAKETVNASLLRNAVDEVIHDDRYKKGIKEINVSFEQAAGPAAAAEKIVNHVVKQYS</sequence>
<dbReference type="AlphaFoldDB" id="A0A0B6A9U3"/>
<keyword evidence="3 5" id="KW-0808">Transferase</keyword>
<feature type="domain" description="Erythromycin biosynthesis protein CIII-like C-terminal" evidence="4">
    <location>
        <begin position="246"/>
        <end position="380"/>
    </location>
</feature>
<dbReference type="NCBIfam" id="TIGR01426">
    <property type="entry name" value="MGT"/>
    <property type="match status" value="1"/>
</dbReference>
<organism evidence="5 6">
    <name type="scientific">Priestia megaterium (strain ATCC 14581 / DSM 32 / CCUG 1817 / JCM 2506 / NBRC 15308 / NCIMB 9376 / NCTC 10342 / NRRL B-14308 / VKM B-512 / Ford 19)</name>
    <name type="common">Bacillus megaterium</name>
    <dbReference type="NCBI Taxonomy" id="1348623"/>
    <lineage>
        <taxon>Bacteria</taxon>
        <taxon>Bacillati</taxon>
        <taxon>Bacillota</taxon>
        <taxon>Bacilli</taxon>
        <taxon>Bacillales</taxon>
        <taxon>Bacillaceae</taxon>
        <taxon>Priestia</taxon>
    </lineage>
</organism>
<dbReference type="PANTHER" id="PTHR48043:SF145">
    <property type="entry name" value="FI06409P-RELATED"/>
    <property type="match status" value="1"/>
</dbReference>
<dbReference type="EMBL" id="CP009920">
    <property type="protein sequence ID" value="AJI21740.1"/>
    <property type="molecule type" value="Genomic_DNA"/>
</dbReference>
<dbReference type="RefSeq" id="WP_034650687.1">
    <property type="nucleotide sequence ID" value="NZ_BCVB01000006.1"/>
</dbReference>
<evidence type="ECO:0000256" key="2">
    <source>
        <dbReference type="ARBA" id="ARBA00022676"/>
    </source>
</evidence>
<gene>
    <name evidence="5" type="ORF">BG04_44</name>
</gene>
<evidence type="ECO:0000259" key="4">
    <source>
        <dbReference type="Pfam" id="PF06722"/>
    </source>
</evidence>
<dbReference type="HOGENOM" id="CLU_000537_7_1_9"/>
<dbReference type="InterPro" id="IPR010610">
    <property type="entry name" value="EryCIII-like_C"/>
</dbReference>
<dbReference type="GO" id="GO:0016758">
    <property type="term" value="F:hexosyltransferase activity"/>
    <property type="evidence" value="ECO:0007669"/>
    <property type="project" value="InterPro"/>
</dbReference>
<dbReference type="Gene3D" id="3.40.50.2000">
    <property type="entry name" value="Glycogen Phosphorylase B"/>
    <property type="match status" value="2"/>
</dbReference>
<dbReference type="PANTHER" id="PTHR48043">
    <property type="entry name" value="EG:EG0003.4 PROTEIN-RELATED"/>
    <property type="match status" value="1"/>
</dbReference>
<accession>A0A0B6A9U3</accession>